<proteinExistence type="predicted"/>
<dbReference type="Pfam" id="PF12957">
    <property type="entry name" value="DUF3846"/>
    <property type="match status" value="1"/>
</dbReference>
<evidence type="ECO:0000259" key="1">
    <source>
        <dbReference type="Pfam" id="PF12957"/>
    </source>
</evidence>
<organism evidence="2">
    <name type="scientific">virus sp. ct5rm7</name>
    <dbReference type="NCBI Taxonomy" id="2827298"/>
    <lineage>
        <taxon>Viruses</taxon>
    </lineage>
</organism>
<feature type="domain" description="DUF3846" evidence="1">
    <location>
        <begin position="1"/>
        <end position="61"/>
    </location>
</feature>
<dbReference type="InterPro" id="IPR024559">
    <property type="entry name" value="DUF3846"/>
</dbReference>
<accession>A0A8S5RGN5</accession>
<evidence type="ECO:0000313" key="2">
    <source>
        <dbReference type="EMBL" id="DAE30323.1"/>
    </source>
</evidence>
<dbReference type="EMBL" id="BK059103">
    <property type="protein sequence ID" value="DAE30323.1"/>
    <property type="molecule type" value="Genomic_DNA"/>
</dbReference>
<reference evidence="2" key="1">
    <citation type="journal article" date="2021" name="Proc. Natl. Acad. Sci. U.S.A.">
        <title>A Catalog of Tens of Thousands of Viruses from Human Metagenomes Reveals Hidden Associations with Chronic Diseases.</title>
        <authorList>
            <person name="Tisza M.J."/>
            <person name="Buck C.B."/>
        </authorList>
    </citation>
    <scope>NUCLEOTIDE SEQUENCE</scope>
    <source>
        <strain evidence="2">Ct5rm7</strain>
    </source>
</reference>
<protein>
    <recommendedName>
        <fullName evidence="1">DUF3846 domain-containing protein</fullName>
    </recommendedName>
</protein>
<name>A0A8S5RGN5_9VIRU</name>
<sequence>MQAIVGGYVEQVWLDGNTTMFLNEEGKLEGLPLNIEATKVFRSHHPGTDDFIVGNVLVCNNNQIR</sequence>